<dbReference type="InterPro" id="IPR010869">
    <property type="entry name" value="DUF1501"/>
</dbReference>
<evidence type="ECO:0000256" key="1">
    <source>
        <dbReference type="SAM" id="MobiDB-lite"/>
    </source>
</evidence>
<dbReference type="EMBL" id="CAXAMM010006015">
    <property type="protein sequence ID" value="CAK9009549.1"/>
    <property type="molecule type" value="Genomic_DNA"/>
</dbReference>
<dbReference type="Proteomes" id="UP001642464">
    <property type="component" value="Unassembled WGS sequence"/>
</dbReference>
<keyword evidence="4" id="KW-1185">Reference proteome</keyword>
<dbReference type="Pfam" id="PF12850">
    <property type="entry name" value="Metallophos_2"/>
    <property type="match status" value="1"/>
</dbReference>
<protein>
    <recommendedName>
        <fullName evidence="2">Calcineurin-like phosphoesterase domain-containing protein</fullName>
    </recommendedName>
</protein>
<dbReference type="PANTHER" id="PTHR43165:SF1">
    <property type="entry name" value="PHOSPHODIESTERASE MJ0936"/>
    <property type="match status" value="1"/>
</dbReference>
<organism evidence="3 4">
    <name type="scientific">Durusdinium trenchii</name>
    <dbReference type="NCBI Taxonomy" id="1381693"/>
    <lineage>
        <taxon>Eukaryota</taxon>
        <taxon>Sar</taxon>
        <taxon>Alveolata</taxon>
        <taxon>Dinophyceae</taxon>
        <taxon>Suessiales</taxon>
        <taxon>Symbiodiniaceae</taxon>
        <taxon>Durusdinium</taxon>
    </lineage>
</organism>
<dbReference type="InterPro" id="IPR053193">
    <property type="entry name" value="MetalloPDE_YfcE-like"/>
</dbReference>
<proteinExistence type="predicted"/>
<evidence type="ECO:0000313" key="4">
    <source>
        <dbReference type="Proteomes" id="UP001642464"/>
    </source>
</evidence>
<dbReference type="InterPro" id="IPR029052">
    <property type="entry name" value="Metallo-depent_PP-like"/>
</dbReference>
<feature type="region of interest" description="Disordered" evidence="1">
    <location>
        <begin position="17"/>
        <end position="53"/>
    </location>
</feature>
<comment type="caution">
    <text evidence="3">The sequence shown here is derived from an EMBL/GenBank/DDBJ whole genome shotgun (WGS) entry which is preliminary data.</text>
</comment>
<dbReference type="PANTHER" id="PTHR43165">
    <property type="entry name" value="METALLOPHOSPHOESTERASE"/>
    <property type="match status" value="1"/>
</dbReference>
<evidence type="ECO:0000259" key="2">
    <source>
        <dbReference type="Pfam" id="PF12850"/>
    </source>
</evidence>
<evidence type="ECO:0000313" key="3">
    <source>
        <dbReference type="EMBL" id="CAK9009549.1"/>
    </source>
</evidence>
<sequence>MHSAERCSVLGHRFGTVGRRESLDGPSQQRGSQHDREHVTETGGGPLAPPGRDLLTLRSRRWFLQTGMRGLGGLTLPGLLRAKAAQAGAAAPATPTEAPKAVIVFWLSGGISQIDSWDPKPNAPREIRGPFLPISTAVPGTSFCEHLPLQASIADKLSVLRAVDCRTSNHTPITLQAGNPLARRTNDGRDGGGYPSMGSVVSKFRGPNDPMMPAFVGLAKSWAADVYGAGHLGSAYDPVNGLELAGKFNLPKGIELDRLDDRNRLRRGFDRMRRDLDQGHTLERTDRFTQQAYGMVLSGRVQQAFNLDEETDETRDLYGRESVGEKAPAHVIAVMVEVPPGTAHKDICRAGFHESTAVAVFEQLDVDAVLHCGDIGSPDIVPLFIGRTTHFVLGNVDDASDFEHVIREAGLNYPGRFGDLELGGRRIALLHGDDGRRLQDAVAGQEYDLVCHGHTHLADVRNYDRTTVLNPGALFRAQTYSVAVVNLQTMEVEHHEIAKPGG</sequence>
<dbReference type="InterPro" id="IPR024654">
    <property type="entry name" value="Calcineurin-like_PHP_lpxH"/>
</dbReference>
<dbReference type="Gene3D" id="3.60.21.10">
    <property type="match status" value="1"/>
</dbReference>
<name>A0ABP0J5Q8_9DINO</name>
<feature type="domain" description="Calcineurin-like phosphoesterase" evidence="2">
    <location>
        <begin position="354"/>
        <end position="489"/>
    </location>
</feature>
<dbReference type="SUPFAM" id="SSF56300">
    <property type="entry name" value="Metallo-dependent phosphatases"/>
    <property type="match status" value="1"/>
</dbReference>
<accession>A0ABP0J5Q8</accession>
<dbReference type="Pfam" id="PF07394">
    <property type="entry name" value="DUF1501"/>
    <property type="match status" value="1"/>
</dbReference>
<reference evidence="3 4" key="1">
    <citation type="submission" date="2024-02" db="EMBL/GenBank/DDBJ databases">
        <authorList>
            <person name="Chen Y."/>
            <person name="Shah S."/>
            <person name="Dougan E. K."/>
            <person name="Thang M."/>
            <person name="Chan C."/>
        </authorList>
    </citation>
    <scope>NUCLEOTIDE SEQUENCE [LARGE SCALE GENOMIC DNA]</scope>
</reference>
<gene>
    <name evidence="3" type="ORF">SCF082_LOCUS10326</name>
</gene>